<keyword evidence="4" id="KW-1003">Cell membrane</keyword>
<dbReference type="SMART" id="SM00062">
    <property type="entry name" value="PBPb"/>
    <property type="match status" value="1"/>
</dbReference>
<dbReference type="SUPFAM" id="SSF53850">
    <property type="entry name" value="Periplasmic binding protein-like II"/>
    <property type="match status" value="2"/>
</dbReference>
<comment type="subcellular location">
    <subcellularLocation>
        <location evidence="2">Cell inner membrane</location>
        <topology evidence="2">Multi-pass membrane protein</topology>
    </subcellularLocation>
</comment>
<dbReference type="Gene3D" id="1.10.287.130">
    <property type="match status" value="1"/>
</dbReference>
<dbReference type="Pfam" id="PF01627">
    <property type="entry name" value="Hpt"/>
    <property type="match status" value="1"/>
</dbReference>
<dbReference type="SMART" id="SM00448">
    <property type="entry name" value="REC"/>
    <property type="match status" value="1"/>
</dbReference>
<evidence type="ECO:0000256" key="14">
    <source>
        <dbReference type="PROSITE-ProRule" id="PRU00110"/>
    </source>
</evidence>
<evidence type="ECO:0000259" key="19">
    <source>
        <dbReference type="PROSITE" id="PS50894"/>
    </source>
</evidence>
<feature type="domain" description="Histidine kinase" evidence="17">
    <location>
        <begin position="579"/>
        <end position="792"/>
    </location>
</feature>
<dbReference type="InterPro" id="IPR005467">
    <property type="entry name" value="His_kinase_dom"/>
</dbReference>
<evidence type="ECO:0000256" key="7">
    <source>
        <dbReference type="ARBA" id="ARBA00022679"/>
    </source>
</evidence>
<dbReference type="Pfam" id="PF00072">
    <property type="entry name" value="Response_reg"/>
    <property type="match status" value="1"/>
</dbReference>
<evidence type="ECO:0000259" key="17">
    <source>
        <dbReference type="PROSITE" id="PS50109"/>
    </source>
</evidence>
<dbReference type="PANTHER" id="PTHR43047:SF72">
    <property type="entry name" value="OSMOSENSING HISTIDINE PROTEIN KINASE SLN1"/>
    <property type="match status" value="1"/>
</dbReference>
<name>A0A443IAA4_9GAMM</name>
<dbReference type="Gene3D" id="3.40.190.10">
    <property type="entry name" value="Periplasmic binding protein-like II"/>
    <property type="match status" value="4"/>
</dbReference>
<dbReference type="SMART" id="SM00388">
    <property type="entry name" value="HisKA"/>
    <property type="match status" value="1"/>
</dbReference>
<keyword evidence="11 16" id="KW-1133">Transmembrane helix</keyword>
<comment type="catalytic activity">
    <reaction evidence="1">
        <text>ATP + protein L-histidine = ADP + protein N-phospho-L-histidine.</text>
        <dbReference type="EC" id="2.7.13.3"/>
    </reaction>
</comment>
<evidence type="ECO:0000256" key="12">
    <source>
        <dbReference type="ARBA" id="ARBA00023012"/>
    </source>
</evidence>
<dbReference type="PROSITE" id="PS50109">
    <property type="entry name" value="HIS_KIN"/>
    <property type="match status" value="1"/>
</dbReference>
<feature type="modified residue" description="4-aspartylphosphate" evidence="15">
    <location>
        <position position="865"/>
    </location>
</feature>
<dbReference type="SUPFAM" id="SSF55874">
    <property type="entry name" value="ATPase domain of HSP90 chaperone/DNA topoisomerase II/histidine kinase"/>
    <property type="match status" value="1"/>
</dbReference>
<dbReference type="Gene3D" id="3.40.50.2300">
    <property type="match status" value="1"/>
</dbReference>
<dbReference type="InterPro" id="IPR004358">
    <property type="entry name" value="Sig_transdc_His_kin-like_C"/>
</dbReference>
<dbReference type="InterPro" id="IPR001789">
    <property type="entry name" value="Sig_transdc_resp-reg_receiver"/>
</dbReference>
<evidence type="ECO:0000259" key="18">
    <source>
        <dbReference type="PROSITE" id="PS50110"/>
    </source>
</evidence>
<evidence type="ECO:0000256" key="2">
    <source>
        <dbReference type="ARBA" id="ARBA00004429"/>
    </source>
</evidence>
<evidence type="ECO:0000313" key="21">
    <source>
        <dbReference type="Proteomes" id="UP000288794"/>
    </source>
</evidence>
<keyword evidence="12" id="KW-0902">Two-component regulatory system</keyword>
<evidence type="ECO:0000256" key="10">
    <source>
        <dbReference type="ARBA" id="ARBA00022840"/>
    </source>
</evidence>
<keyword evidence="10" id="KW-0067">ATP-binding</keyword>
<dbReference type="EC" id="2.7.13.3" evidence="3"/>
<dbReference type="PROSITE" id="PS50894">
    <property type="entry name" value="HPT"/>
    <property type="match status" value="1"/>
</dbReference>
<evidence type="ECO:0000256" key="16">
    <source>
        <dbReference type="SAM" id="Phobius"/>
    </source>
</evidence>
<keyword evidence="7" id="KW-0808">Transferase</keyword>
<dbReference type="CDD" id="cd00082">
    <property type="entry name" value="HisKA"/>
    <property type="match status" value="1"/>
</dbReference>
<dbReference type="AlphaFoldDB" id="A0A443IAA4"/>
<evidence type="ECO:0000256" key="3">
    <source>
        <dbReference type="ARBA" id="ARBA00012438"/>
    </source>
</evidence>
<dbReference type="InterPro" id="IPR001638">
    <property type="entry name" value="Solute-binding_3/MltF_N"/>
</dbReference>
<feature type="transmembrane region" description="Helical" evidence="16">
    <location>
        <begin position="523"/>
        <end position="547"/>
    </location>
</feature>
<proteinExistence type="predicted"/>
<keyword evidence="13 16" id="KW-0472">Membrane</keyword>
<keyword evidence="5" id="KW-0997">Cell inner membrane</keyword>
<sequence length="1049" mass="118134">MESAAVILRYLLPLLLLFSVTGQASYRAVSTLSLPQQVVPSAQIRPWQGKMLRVGILRDNSAPWNMVVGDDLYGINADYLAAISHSAGLQFRIEGYSSWTAMLHALQQDQLDLLFGVPQRSLPSNFYATPSWYDSPLRIYRNRSNQRSVMFNSTDARIAISRATRERVNPLFAQHHQWRVLDSDLQALYTLLNKQNDYVVADETSASFLLDQLQQGQIYQIESPLDPGLLHLQAITRDVKLTRALESVMRQLPMDIVNDIQGRWSRPLPRYLDTNTARLTPMESEWMVQHPVITYAALADDYPWSYRTIKGEASGYSVELLNAIGQNTGLRFQPYWVANAQQASALIQQQRAQLQLMKPLTGDAEIQDSHTVPIWRALWGVYVGNTARRIVGWQDLQGLRIGVRRGDIARQLVPESLSITPYDEGKSLYDALTNGQLDAVVDNVLSARWLIQTRYNGSVHLAFAASDTAWPIAIGVSPQQPLLRAIMDKGLQQIPAATQQRMRDNWSNNVQLSSGSENNMRPVSLFMLVTALFAIAFLLILLVRRYLQQRRDAHQRRQLEQQREEADRANRMKSQFLATVSHELRTPMQAILGLLEMEVARQPQVHNLTVIHSSALSLMTLLNDLQDHAKIENNTFTLALQAVDLEYWLNQLSDFYHPLMRHDGPAFRVRALSALPTRVMLDIERLQQIANNLIGNAIKFTHSGEILLTLDALDEQICLQVQDSGTGIPADEQQRLFEPWYQTPSGKALSIQGSGLGLSICREIVTRMGGSITLHSLPGRGTTVRVLLPLVMAEERDNETTPPPNLRNAPSLAGLRVAIVDDHPTNLLVMQQQLAHCGVAAETYRCGRALLRASAEKPFDVLFIDYNMPHPDGRTVARILRRRERHQLQKTTLVLCSADAQALALSTSLQFADRVLLKPVSLTAIESALQSHNNDPFSDLDQQIKRLANQQASFVPRIVSTLISTLQSDRDALEQALTQQNWSMIEKIAHRMKGSWLLLGYSSGERLCQQMVENAKKHADSTPDWNLLILLTNRLLTKLENYGTSTFAR</sequence>
<dbReference type="InterPro" id="IPR036890">
    <property type="entry name" value="HATPase_C_sf"/>
</dbReference>
<protein>
    <recommendedName>
        <fullName evidence="3">histidine kinase</fullName>
        <ecNumber evidence="3">2.7.13.3</ecNumber>
    </recommendedName>
</protein>
<keyword evidence="10" id="KW-0547">Nucleotide-binding</keyword>
<dbReference type="InterPro" id="IPR008207">
    <property type="entry name" value="Sig_transdc_His_kin_Hpt_dom"/>
</dbReference>
<evidence type="ECO:0000256" key="11">
    <source>
        <dbReference type="ARBA" id="ARBA00022989"/>
    </source>
</evidence>
<dbReference type="GO" id="GO:0009927">
    <property type="term" value="F:histidine phosphotransfer kinase activity"/>
    <property type="evidence" value="ECO:0007669"/>
    <property type="project" value="TreeGrafter"/>
</dbReference>
<organism evidence="20 21">
    <name type="scientific">[Pantoea] beijingensis</name>
    <dbReference type="NCBI Taxonomy" id="1324864"/>
    <lineage>
        <taxon>Bacteria</taxon>
        <taxon>Pseudomonadati</taxon>
        <taxon>Pseudomonadota</taxon>
        <taxon>Gammaproteobacteria</taxon>
        <taxon>Enterobacterales</taxon>
        <taxon>Erwiniaceae</taxon>
        <taxon>Erwinia</taxon>
    </lineage>
</organism>
<evidence type="ECO:0000256" key="15">
    <source>
        <dbReference type="PROSITE-ProRule" id="PRU00169"/>
    </source>
</evidence>
<dbReference type="PRINTS" id="PR00344">
    <property type="entry name" value="BCTRLSENSOR"/>
</dbReference>
<feature type="modified residue" description="Phosphohistidine" evidence="14">
    <location>
        <position position="990"/>
    </location>
</feature>
<dbReference type="CDD" id="cd17546">
    <property type="entry name" value="REC_hyHK_CKI1_RcsC-like"/>
    <property type="match status" value="1"/>
</dbReference>
<keyword evidence="21" id="KW-1185">Reference proteome</keyword>
<feature type="domain" description="HPt" evidence="19">
    <location>
        <begin position="951"/>
        <end position="1042"/>
    </location>
</feature>
<gene>
    <name evidence="20" type="ORF">ED28_15415</name>
</gene>
<dbReference type="SUPFAM" id="SSF52172">
    <property type="entry name" value="CheY-like"/>
    <property type="match status" value="1"/>
</dbReference>
<dbReference type="GO" id="GO:0005886">
    <property type="term" value="C:plasma membrane"/>
    <property type="evidence" value="ECO:0007669"/>
    <property type="project" value="UniProtKB-SubCell"/>
</dbReference>
<dbReference type="Gene3D" id="1.20.120.160">
    <property type="entry name" value="HPT domain"/>
    <property type="match status" value="1"/>
</dbReference>
<dbReference type="InterPro" id="IPR036641">
    <property type="entry name" value="HPT_dom_sf"/>
</dbReference>
<dbReference type="PROSITE" id="PS50110">
    <property type="entry name" value="RESPONSE_REGULATORY"/>
    <property type="match status" value="1"/>
</dbReference>
<dbReference type="PANTHER" id="PTHR43047">
    <property type="entry name" value="TWO-COMPONENT HISTIDINE PROTEIN KINASE"/>
    <property type="match status" value="1"/>
</dbReference>
<evidence type="ECO:0000256" key="1">
    <source>
        <dbReference type="ARBA" id="ARBA00000085"/>
    </source>
</evidence>
<comment type="caution">
    <text evidence="20">The sequence shown here is derived from an EMBL/GenBank/DDBJ whole genome shotgun (WGS) entry which is preliminary data.</text>
</comment>
<dbReference type="InterPro" id="IPR036097">
    <property type="entry name" value="HisK_dim/P_sf"/>
</dbReference>
<dbReference type="CDD" id="cd16922">
    <property type="entry name" value="HATPase_EvgS-ArcB-TorS-like"/>
    <property type="match status" value="1"/>
</dbReference>
<dbReference type="Pfam" id="PF00512">
    <property type="entry name" value="HisKA"/>
    <property type="match status" value="1"/>
</dbReference>
<dbReference type="EMBL" id="JMEE01000041">
    <property type="protein sequence ID" value="RWR01098.1"/>
    <property type="molecule type" value="Genomic_DNA"/>
</dbReference>
<evidence type="ECO:0000256" key="5">
    <source>
        <dbReference type="ARBA" id="ARBA00022519"/>
    </source>
</evidence>
<evidence type="ECO:0000256" key="8">
    <source>
        <dbReference type="ARBA" id="ARBA00022692"/>
    </source>
</evidence>
<dbReference type="InterPro" id="IPR003594">
    <property type="entry name" value="HATPase_dom"/>
</dbReference>
<dbReference type="SUPFAM" id="SSF47384">
    <property type="entry name" value="Homodimeric domain of signal transducing histidine kinase"/>
    <property type="match status" value="1"/>
</dbReference>
<keyword evidence="6 15" id="KW-0597">Phosphoprotein</keyword>
<dbReference type="SMART" id="SM00387">
    <property type="entry name" value="HATPase_c"/>
    <property type="match status" value="1"/>
</dbReference>
<dbReference type="SUPFAM" id="SSF47226">
    <property type="entry name" value="Histidine-containing phosphotransfer domain, HPT domain"/>
    <property type="match status" value="1"/>
</dbReference>
<dbReference type="Pfam" id="PF02518">
    <property type="entry name" value="HATPase_c"/>
    <property type="match status" value="1"/>
</dbReference>
<feature type="domain" description="Response regulatory" evidence="18">
    <location>
        <begin position="816"/>
        <end position="933"/>
    </location>
</feature>
<evidence type="ECO:0000256" key="13">
    <source>
        <dbReference type="ARBA" id="ARBA00023136"/>
    </source>
</evidence>
<dbReference type="InterPro" id="IPR003661">
    <property type="entry name" value="HisK_dim/P_dom"/>
</dbReference>
<accession>A0A443IAA4</accession>
<reference evidence="20 21" key="1">
    <citation type="submission" date="2014-04" db="EMBL/GenBank/DDBJ databases">
        <title>Draft genome sequence of Pantoea beijingensis strain LMG 27579, an emerging pathogen to Pleurotus eryngii with potential industrial application.</title>
        <authorList>
            <person name="Xu F."/>
            <person name="Liu Y."/>
            <person name="Wang S."/>
            <person name="Yin Y."/>
            <person name="Ma Y."/>
            <person name="Zhao S."/>
            <person name="Rong C."/>
        </authorList>
    </citation>
    <scope>NUCLEOTIDE SEQUENCE [LARGE SCALE GENOMIC DNA]</scope>
    <source>
        <strain evidence="20 21">LMG 27579</strain>
    </source>
</reference>
<evidence type="ECO:0000256" key="9">
    <source>
        <dbReference type="ARBA" id="ARBA00022777"/>
    </source>
</evidence>
<dbReference type="InterPro" id="IPR011006">
    <property type="entry name" value="CheY-like_superfamily"/>
</dbReference>
<evidence type="ECO:0000256" key="4">
    <source>
        <dbReference type="ARBA" id="ARBA00022475"/>
    </source>
</evidence>
<keyword evidence="9" id="KW-0418">Kinase</keyword>
<dbReference type="GO" id="GO:0000155">
    <property type="term" value="F:phosphorelay sensor kinase activity"/>
    <property type="evidence" value="ECO:0007669"/>
    <property type="project" value="InterPro"/>
</dbReference>
<evidence type="ECO:0000256" key="6">
    <source>
        <dbReference type="ARBA" id="ARBA00022553"/>
    </source>
</evidence>
<dbReference type="Proteomes" id="UP000288794">
    <property type="component" value="Unassembled WGS sequence"/>
</dbReference>
<dbReference type="Gene3D" id="3.30.565.10">
    <property type="entry name" value="Histidine kinase-like ATPase, C-terminal domain"/>
    <property type="match status" value="1"/>
</dbReference>
<evidence type="ECO:0000313" key="20">
    <source>
        <dbReference type="EMBL" id="RWR01098.1"/>
    </source>
</evidence>
<keyword evidence="8 16" id="KW-0812">Transmembrane</keyword>